<organism evidence="1 2">
    <name type="scientific">Tannerella sp. oral taxon BU063 isolate Cell 6/7/9</name>
    <dbReference type="NCBI Taxonomy" id="1411021"/>
    <lineage>
        <taxon>Bacteria</taxon>
        <taxon>Pseudomonadati</taxon>
        <taxon>Bacteroidota</taxon>
        <taxon>Bacteroidia</taxon>
        <taxon>Bacteroidales</taxon>
        <taxon>Tannerellaceae</taxon>
        <taxon>Tannerella</taxon>
    </lineage>
</organism>
<evidence type="ECO:0000313" key="2">
    <source>
        <dbReference type="Proteomes" id="UP000018874"/>
    </source>
</evidence>
<name>W2CWB4_9BACT</name>
<proteinExistence type="predicted"/>
<accession>W2CWB4</accession>
<dbReference type="EMBL" id="AYYD01000628">
    <property type="protein sequence ID" value="ETK10722.1"/>
    <property type="molecule type" value="Genomic_DNA"/>
</dbReference>
<dbReference type="Proteomes" id="UP000018874">
    <property type="component" value="Unassembled WGS sequence"/>
</dbReference>
<sequence length="87" mass="9902">MVRVHVYTINVNEERAIGIDGLDLSRVPVIGDKLCICQKEHDQEVVNVYKVVDVHLADQGFTDVVVAFVSEYNAYMKYLRTHPLPNT</sequence>
<protein>
    <submittedName>
        <fullName evidence="1">Uncharacterized protein</fullName>
    </submittedName>
</protein>
<reference evidence="1 2" key="1">
    <citation type="submission" date="2013-11" db="EMBL/GenBank/DDBJ databases">
        <title>Single cell genomics of uncultured Tannerella BU063 (oral taxon 286).</title>
        <authorList>
            <person name="Beall C.J."/>
            <person name="Campbell A.G."/>
            <person name="Griffen A.L."/>
            <person name="Podar M."/>
            <person name="Leys E.J."/>
        </authorList>
    </citation>
    <scope>NUCLEOTIDE SEQUENCE [LARGE SCALE GENOMIC DNA]</scope>
    <source>
        <strain evidence="1">Cell 6/7/9</strain>
    </source>
</reference>
<comment type="caution">
    <text evidence="1">The sequence shown here is derived from an EMBL/GenBank/DDBJ whole genome shotgun (WGS) entry which is preliminary data.</text>
</comment>
<gene>
    <name evidence="1" type="ORF">T231_03395</name>
</gene>
<evidence type="ECO:0000313" key="1">
    <source>
        <dbReference type="EMBL" id="ETK10722.1"/>
    </source>
</evidence>
<dbReference type="AlphaFoldDB" id="W2CWB4"/>
<keyword evidence="2" id="KW-1185">Reference proteome</keyword>